<accession>A0AAV6FP33</accession>
<proteinExistence type="predicted"/>
<sequence>MQCAEVGIAAVGSVSLPRELRGAREEHTAAAAARRSTRLALPDSEMGMDAKAVKDFV</sequence>
<evidence type="ECO:0000313" key="1">
    <source>
        <dbReference type="EMBL" id="KAG5264495.1"/>
    </source>
</evidence>
<organism evidence="1 2">
    <name type="scientific">Alosa alosa</name>
    <name type="common">allis shad</name>
    <dbReference type="NCBI Taxonomy" id="278164"/>
    <lineage>
        <taxon>Eukaryota</taxon>
        <taxon>Metazoa</taxon>
        <taxon>Chordata</taxon>
        <taxon>Craniata</taxon>
        <taxon>Vertebrata</taxon>
        <taxon>Euteleostomi</taxon>
        <taxon>Actinopterygii</taxon>
        <taxon>Neopterygii</taxon>
        <taxon>Teleostei</taxon>
        <taxon>Clupei</taxon>
        <taxon>Clupeiformes</taxon>
        <taxon>Clupeoidei</taxon>
        <taxon>Clupeidae</taxon>
        <taxon>Alosa</taxon>
    </lineage>
</organism>
<protein>
    <submittedName>
        <fullName evidence="1">Uncharacterized protein</fullName>
    </submittedName>
</protein>
<dbReference type="AlphaFoldDB" id="A0AAV6FP33"/>
<gene>
    <name evidence="1" type="ORF">AALO_G00254860</name>
</gene>
<name>A0AAV6FP33_9TELE</name>
<keyword evidence="2" id="KW-1185">Reference proteome</keyword>
<dbReference type="EMBL" id="JADWDJ010000020">
    <property type="protein sequence ID" value="KAG5264495.1"/>
    <property type="molecule type" value="Genomic_DNA"/>
</dbReference>
<evidence type="ECO:0000313" key="2">
    <source>
        <dbReference type="Proteomes" id="UP000823561"/>
    </source>
</evidence>
<dbReference type="Proteomes" id="UP000823561">
    <property type="component" value="Chromosome 20"/>
</dbReference>
<comment type="caution">
    <text evidence="1">The sequence shown here is derived from an EMBL/GenBank/DDBJ whole genome shotgun (WGS) entry which is preliminary data.</text>
</comment>
<reference evidence="1" key="1">
    <citation type="submission" date="2020-10" db="EMBL/GenBank/DDBJ databases">
        <title>Chromosome-scale genome assembly of the Allis shad, Alosa alosa.</title>
        <authorList>
            <person name="Margot Z."/>
            <person name="Christophe K."/>
            <person name="Cabau C."/>
            <person name="Louis A."/>
            <person name="Berthelot C."/>
            <person name="Parey E."/>
            <person name="Roest Crollius H."/>
            <person name="Montfort J."/>
            <person name="Robinson-Rechavi M."/>
            <person name="Bucao C."/>
            <person name="Bouchez O."/>
            <person name="Gislard M."/>
            <person name="Lluch J."/>
            <person name="Milhes M."/>
            <person name="Lampietro C."/>
            <person name="Lopez Roques C."/>
            <person name="Donnadieu C."/>
            <person name="Braasch I."/>
            <person name="Desvignes T."/>
            <person name="Postlethwait J."/>
            <person name="Bobe J."/>
            <person name="Guiguen Y."/>
        </authorList>
    </citation>
    <scope>NUCLEOTIDE SEQUENCE</scope>
    <source>
        <strain evidence="1">M-15738</strain>
        <tissue evidence="1">Blood</tissue>
    </source>
</reference>